<name>A0A4R3JFZ4_9PROT</name>
<dbReference type="CDD" id="cd01822">
    <property type="entry name" value="Lysophospholipase_L1_like"/>
    <property type="match status" value="1"/>
</dbReference>
<reference evidence="2 3" key="1">
    <citation type="submission" date="2019-03" db="EMBL/GenBank/DDBJ databases">
        <title>Genomic Encyclopedia of Type Strains, Phase IV (KMG-IV): sequencing the most valuable type-strain genomes for metagenomic binning, comparative biology and taxonomic classification.</title>
        <authorList>
            <person name="Goeker M."/>
        </authorList>
    </citation>
    <scope>NUCLEOTIDE SEQUENCE [LARGE SCALE GENOMIC DNA]</scope>
    <source>
        <strain evidence="2 3">DSM 101688</strain>
    </source>
</reference>
<comment type="caution">
    <text evidence="2">The sequence shown here is derived from an EMBL/GenBank/DDBJ whole genome shotgun (WGS) entry which is preliminary data.</text>
</comment>
<gene>
    <name evidence="2" type="ORF">EDD55_101131</name>
</gene>
<dbReference type="GO" id="GO:0004622">
    <property type="term" value="F:phosphatidylcholine lysophospholipase activity"/>
    <property type="evidence" value="ECO:0007669"/>
    <property type="project" value="TreeGrafter"/>
</dbReference>
<proteinExistence type="predicted"/>
<protein>
    <submittedName>
        <fullName evidence="2">Acyl-CoA thioesterase-1</fullName>
    </submittedName>
</protein>
<dbReference type="EMBL" id="SLZW01000001">
    <property type="protein sequence ID" value="TCS64802.1"/>
    <property type="molecule type" value="Genomic_DNA"/>
</dbReference>
<dbReference type="Pfam" id="PF13472">
    <property type="entry name" value="Lipase_GDSL_2"/>
    <property type="match status" value="1"/>
</dbReference>
<dbReference type="InterPro" id="IPR051532">
    <property type="entry name" value="Ester_Hydrolysis_Enzymes"/>
</dbReference>
<dbReference type="PANTHER" id="PTHR30383:SF24">
    <property type="entry name" value="THIOESTERASE 1_PROTEASE 1_LYSOPHOSPHOLIPASE L1"/>
    <property type="match status" value="1"/>
</dbReference>
<accession>A0A4R3JFZ4</accession>
<dbReference type="Proteomes" id="UP000295304">
    <property type="component" value="Unassembled WGS sequence"/>
</dbReference>
<dbReference type="InterPro" id="IPR036514">
    <property type="entry name" value="SGNH_hydro_sf"/>
</dbReference>
<dbReference type="PANTHER" id="PTHR30383">
    <property type="entry name" value="THIOESTERASE 1/PROTEASE 1/LYSOPHOSPHOLIPASE L1"/>
    <property type="match status" value="1"/>
</dbReference>
<evidence type="ECO:0000259" key="1">
    <source>
        <dbReference type="Pfam" id="PF13472"/>
    </source>
</evidence>
<feature type="domain" description="SGNH hydrolase-type esterase" evidence="1">
    <location>
        <begin position="52"/>
        <end position="215"/>
    </location>
</feature>
<dbReference type="InterPro" id="IPR013830">
    <property type="entry name" value="SGNH_hydro"/>
</dbReference>
<evidence type="ECO:0000313" key="3">
    <source>
        <dbReference type="Proteomes" id="UP000295304"/>
    </source>
</evidence>
<organism evidence="2 3">
    <name type="scientific">Varunaivibrio sulfuroxidans</name>
    <dbReference type="NCBI Taxonomy" id="1773489"/>
    <lineage>
        <taxon>Bacteria</taxon>
        <taxon>Pseudomonadati</taxon>
        <taxon>Pseudomonadota</taxon>
        <taxon>Alphaproteobacteria</taxon>
        <taxon>Rhodospirillales</taxon>
        <taxon>Magnetovibrionaceae</taxon>
        <taxon>Varunaivibrio</taxon>
    </lineage>
</organism>
<keyword evidence="3" id="KW-1185">Reference proteome</keyword>
<dbReference type="Gene3D" id="3.40.50.1110">
    <property type="entry name" value="SGNH hydrolase"/>
    <property type="match status" value="1"/>
</dbReference>
<dbReference type="SUPFAM" id="SSF52266">
    <property type="entry name" value="SGNH hydrolase"/>
    <property type="match status" value="1"/>
</dbReference>
<evidence type="ECO:0000313" key="2">
    <source>
        <dbReference type="EMBL" id="TCS64802.1"/>
    </source>
</evidence>
<dbReference type="AlphaFoldDB" id="A0A4R3JFZ4"/>
<sequence length="239" mass="25637">MFIPSFGYGRRSFLVNAPARFFVAVLVAAALWAARAHADGVKSRTAAIRIVAIGDSLTAGLGLREQDTFTVRLDAALRARGHNVTVVNAGVSGDTTAGGRTRLAWTIAGSGAEKTDAVILELGANDGLRGLDPGATFANLDDILTRLGRRKIPVLLTGMLAPPNLGRDYARQFREIYIRLAQKHDVVFYPFFLAGVAADPKLNQNDAKHPNADGVKVIVRRILPAVEKLLKRVSGRGES</sequence>